<protein>
    <submittedName>
        <fullName evidence="3">Membrane protease YdiL (CAAX protease family)</fullName>
    </submittedName>
</protein>
<accession>A0ABS4JQM2</accession>
<name>A0ABS4JQM2_9FIRM</name>
<dbReference type="Pfam" id="PF02517">
    <property type="entry name" value="Rce1-like"/>
    <property type="match status" value="1"/>
</dbReference>
<evidence type="ECO:0000313" key="3">
    <source>
        <dbReference type="EMBL" id="MBP2017815.1"/>
    </source>
</evidence>
<gene>
    <name evidence="3" type="ORF">J2Z79_001200</name>
</gene>
<dbReference type="GO" id="GO:0008233">
    <property type="term" value="F:peptidase activity"/>
    <property type="evidence" value="ECO:0007669"/>
    <property type="project" value="UniProtKB-KW"/>
</dbReference>
<feature type="domain" description="CAAX prenyl protease 2/Lysostaphin resistance protein A-like" evidence="2">
    <location>
        <begin position="20"/>
        <end position="115"/>
    </location>
</feature>
<evidence type="ECO:0000256" key="1">
    <source>
        <dbReference type="SAM" id="Phobius"/>
    </source>
</evidence>
<proteinExistence type="predicted"/>
<keyword evidence="1" id="KW-0812">Transmembrane</keyword>
<evidence type="ECO:0000259" key="2">
    <source>
        <dbReference type="Pfam" id="PF02517"/>
    </source>
</evidence>
<feature type="transmembrane region" description="Helical" evidence="1">
    <location>
        <begin position="49"/>
        <end position="69"/>
    </location>
</feature>
<sequence>MAEVRIALGGISLSYHLPRVLVFALNGFTEEFLFRGALQTRLALLTGDGWGLVLTSLIFGVMHVGAAAALLGGDFLAGMALCVASHAPAGLLFGLTALRTRSLISPTVAHIALNLASVAWPGA</sequence>
<keyword evidence="3" id="KW-0378">Hydrolase</keyword>
<organism evidence="3 4">
    <name type="scientific">Symbiobacterium terraclitae</name>
    <dbReference type="NCBI Taxonomy" id="557451"/>
    <lineage>
        <taxon>Bacteria</taxon>
        <taxon>Bacillati</taxon>
        <taxon>Bacillota</taxon>
        <taxon>Clostridia</taxon>
        <taxon>Eubacteriales</taxon>
        <taxon>Symbiobacteriaceae</taxon>
        <taxon>Symbiobacterium</taxon>
    </lineage>
</organism>
<keyword evidence="3" id="KW-0645">Protease</keyword>
<dbReference type="EMBL" id="JAGGLG010000007">
    <property type="protein sequence ID" value="MBP2017815.1"/>
    <property type="molecule type" value="Genomic_DNA"/>
</dbReference>
<keyword evidence="1" id="KW-0472">Membrane</keyword>
<dbReference type="Proteomes" id="UP001519289">
    <property type="component" value="Unassembled WGS sequence"/>
</dbReference>
<dbReference type="GO" id="GO:0006508">
    <property type="term" value="P:proteolysis"/>
    <property type="evidence" value="ECO:0007669"/>
    <property type="project" value="UniProtKB-KW"/>
</dbReference>
<keyword evidence="4" id="KW-1185">Reference proteome</keyword>
<feature type="transmembrane region" description="Helical" evidence="1">
    <location>
        <begin position="75"/>
        <end position="98"/>
    </location>
</feature>
<dbReference type="InterPro" id="IPR003675">
    <property type="entry name" value="Rce1/LyrA-like_dom"/>
</dbReference>
<reference evidence="3 4" key="1">
    <citation type="submission" date="2021-03" db="EMBL/GenBank/DDBJ databases">
        <title>Genomic Encyclopedia of Type Strains, Phase IV (KMG-IV): sequencing the most valuable type-strain genomes for metagenomic binning, comparative biology and taxonomic classification.</title>
        <authorList>
            <person name="Goeker M."/>
        </authorList>
    </citation>
    <scope>NUCLEOTIDE SEQUENCE [LARGE SCALE GENOMIC DNA]</scope>
    <source>
        <strain evidence="3 4">DSM 27138</strain>
    </source>
</reference>
<keyword evidence="1" id="KW-1133">Transmembrane helix</keyword>
<evidence type="ECO:0000313" key="4">
    <source>
        <dbReference type="Proteomes" id="UP001519289"/>
    </source>
</evidence>
<dbReference type="RefSeq" id="WP_209465954.1">
    <property type="nucleotide sequence ID" value="NZ_JAGGLG010000007.1"/>
</dbReference>
<comment type="caution">
    <text evidence="3">The sequence shown here is derived from an EMBL/GenBank/DDBJ whole genome shotgun (WGS) entry which is preliminary data.</text>
</comment>